<evidence type="ECO:0000256" key="5">
    <source>
        <dbReference type="PROSITE-ProRule" id="PRU01091"/>
    </source>
</evidence>
<dbReference type="PROSITE" id="PS51755">
    <property type="entry name" value="OMPR_PHOB"/>
    <property type="match status" value="1"/>
</dbReference>
<dbReference type="InterPro" id="IPR001867">
    <property type="entry name" value="OmpR/PhoB-type_DNA-bd"/>
</dbReference>
<keyword evidence="9" id="KW-1185">Reference proteome</keyword>
<dbReference type="SUPFAM" id="SSF48452">
    <property type="entry name" value="TPR-like"/>
    <property type="match status" value="2"/>
</dbReference>
<evidence type="ECO:0000256" key="3">
    <source>
        <dbReference type="ARBA" id="ARBA00023125"/>
    </source>
</evidence>
<evidence type="ECO:0000256" key="1">
    <source>
        <dbReference type="ARBA" id="ARBA00005820"/>
    </source>
</evidence>
<accession>A0ABS5AS21</accession>
<keyword evidence="2" id="KW-0805">Transcription regulation</keyword>
<keyword evidence="3 5" id="KW-0238">DNA-binding</keyword>
<feature type="DNA-binding region" description="OmpR/PhoB-type" evidence="5">
    <location>
        <begin position="1"/>
        <end position="99"/>
    </location>
</feature>
<evidence type="ECO:0000259" key="7">
    <source>
        <dbReference type="PROSITE" id="PS51755"/>
    </source>
</evidence>
<comment type="caution">
    <text evidence="8">The sequence shown here is derived from an EMBL/GenBank/DDBJ whole genome shotgun (WGS) entry which is preliminary data.</text>
</comment>
<dbReference type="SMART" id="SM00862">
    <property type="entry name" value="Trans_reg_C"/>
    <property type="match status" value="1"/>
</dbReference>
<organism evidence="8 9">
    <name type="scientific">Crossiella equi</name>
    <dbReference type="NCBI Taxonomy" id="130796"/>
    <lineage>
        <taxon>Bacteria</taxon>
        <taxon>Bacillati</taxon>
        <taxon>Actinomycetota</taxon>
        <taxon>Actinomycetes</taxon>
        <taxon>Pseudonocardiales</taxon>
        <taxon>Pseudonocardiaceae</taxon>
        <taxon>Crossiella</taxon>
    </lineage>
</organism>
<dbReference type="PANTHER" id="PTHR35807">
    <property type="entry name" value="TRANSCRIPTIONAL REGULATOR REDD-RELATED"/>
    <property type="match status" value="1"/>
</dbReference>
<dbReference type="Gene3D" id="1.10.10.10">
    <property type="entry name" value="Winged helix-like DNA-binding domain superfamily/Winged helix DNA-binding domain"/>
    <property type="match status" value="1"/>
</dbReference>
<dbReference type="SUPFAM" id="SSF52540">
    <property type="entry name" value="P-loop containing nucleoside triphosphate hydrolases"/>
    <property type="match status" value="1"/>
</dbReference>
<dbReference type="InterPro" id="IPR005158">
    <property type="entry name" value="BTAD"/>
</dbReference>
<dbReference type="Gene3D" id="1.25.40.10">
    <property type="entry name" value="Tetratricopeptide repeat domain"/>
    <property type="match status" value="2"/>
</dbReference>
<feature type="region of interest" description="Disordered" evidence="6">
    <location>
        <begin position="251"/>
        <end position="270"/>
    </location>
</feature>
<dbReference type="GO" id="GO:0003677">
    <property type="term" value="F:DNA binding"/>
    <property type="evidence" value="ECO:0007669"/>
    <property type="project" value="UniProtKB-KW"/>
</dbReference>
<dbReference type="EMBL" id="JAGIOO010000001">
    <property type="protein sequence ID" value="MBP2479187.1"/>
    <property type="molecule type" value="Genomic_DNA"/>
</dbReference>
<dbReference type="RefSeq" id="WP_143343072.1">
    <property type="nucleotide sequence ID" value="NZ_JAGIOO010000001.1"/>
</dbReference>
<dbReference type="SUPFAM" id="SSF46894">
    <property type="entry name" value="C-terminal effector domain of the bipartite response regulators"/>
    <property type="match status" value="1"/>
</dbReference>
<dbReference type="InterPro" id="IPR016032">
    <property type="entry name" value="Sig_transdc_resp-reg_C-effctor"/>
</dbReference>
<proteinExistence type="inferred from homology"/>
<dbReference type="Pfam" id="PF03704">
    <property type="entry name" value="BTAD"/>
    <property type="match status" value="1"/>
</dbReference>
<evidence type="ECO:0000313" key="9">
    <source>
        <dbReference type="Proteomes" id="UP001519363"/>
    </source>
</evidence>
<dbReference type="InterPro" id="IPR036388">
    <property type="entry name" value="WH-like_DNA-bd_sf"/>
</dbReference>
<keyword evidence="4" id="KW-0804">Transcription</keyword>
<dbReference type="CDD" id="cd15831">
    <property type="entry name" value="BTAD"/>
    <property type="match status" value="1"/>
</dbReference>
<evidence type="ECO:0000256" key="2">
    <source>
        <dbReference type="ARBA" id="ARBA00023015"/>
    </source>
</evidence>
<dbReference type="InterPro" id="IPR027417">
    <property type="entry name" value="P-loop_NTPase"/>
</dbReference>
<dbReference type="Pfam" id="PF00486">
    <property type="entry name" value="Trans_reg_C"/>
    <property type="match status" value="1"/>
</dbReference>
<evidence type="ECO:0000313" key="8">
    <source>
        <dbReference type="EMBL" id="MBP2479187.1"/>
    </source>
</evidence>
<feature type="domain" description="OmpR/PhoB-type" evidence="7">
    <location>
        <begin position="1"/>
        <end position="99"/>
    </location>
</feature>
<dbReference type="PANTHER" id="PTHR35807:SF1">
    <property type="entry name" value="TRANSCRIPTIONAL REGULATOR REDD"/>
    <property type="match status" value="1"/>
</dbReference>
<reference evidence="8 9" key="1">
    <citation type="submission" date="2021-03" db="EMBL/GenBank/DDBJ databases">
        <title>Sequencing the genomes of 1000 actinobacteria strains.</title>
        <authorList>
            <person name="Klenk H.-P."/>
        </authorList>
    </citation>
    <scope>NUCLEOTIDE SEQUENCE [LARGE SCALE GENOMIC DNA]</scope>
    <source>
        <strain evidence="8 9">DSM 44580</strain>
    </source>
</reference>
<dbReference type="InterPro" id="IPR011990">
    <property type="entry name" value="TPR-like_helical_dom_sf"/>
</dbReference>
<comment type="similarity">
    <text evidence="1">Belongs to the AfsR/DnrI/RedD regulatory family.</text>
</comment>
<dbReference type="InterPro" id="IPR051677">
    <property type="entry name" value="AfsR-DnrI-RedD_regulator"/>
</dbReference>
<protein>
    <submittedName>
        <fullName evidence="8">DNA-binding SARP family transcriptional activator</fullName>
    </submittedName>
</protein>
<dbReference type="Proteomes" id="UP001519363">
    <property type="component" value="Unassembled WGS sequence"/>
</dbReference>
<sequence length="915" mass="98546">MSPNDVLRFGVLGPVTAWRGDTVVDLGFSRQQCVLAVLLLELDRPVPVAALIDAVWGETPPLGVRNTVQTNISRLRRALGCGPRDGILARTDAGYVLRGTADQVDALAFGRELRAAQELHRDGDAGAALLTVESALRRWRGEPFAGLDSPYVRAQRTRLLEARLSAQELWVTLKLARGEHHAVLGQLTELADAHPLRERLSELLMLALYRAGRQAEALSRYQDTRAALVRSLGIDPGPGLRELHQRILAGDPGLRPRSAPARNQLPADTPAFTGRSRELAVLDGATGLFALDGMPGVGKTTLAVHAAHRLAPRFPDGQLFLRLNAFHPDTPPTDPADALAELLRAVGVPADRLPEGVPARSALWREQTRDRALLLVLDDATGHDQVRPLLPGPGASLVMVTSRRRLSALAGPHTLEVDPLSADEAGSLFLRLAGRRDDPVAVAELVALCGHLPLAITLLAGRLRHHPRWTTRYLVELLASSRTRLAEVHAEDLTLSTTFALSYLGLPDTCRALFRHLGLHPGGEIDVHASAALADLPVARTRRGLERLYGDHLLTEAAPGRYVLHDLLKDYAHSLADHTGPALRRLLEYYLHTTARISARVLADAPNPLPEPPCRFEPDPVVATESGALAWLDREHGNLTACVTLPCAQGHPGLVTSLATALHPYLRSRGHWHTAISLHQAARSGADPAGRAAALLNLGVLRRLTGDRPGSVRDLAEARTRFRLLGNTSGEAGALTELGITWARLGQYRRALGALAGARRRYRRLDSGLGLAHVFHHLGALQHRLGDLAGAHDSLTSALCRYRGLDNRLGQSHVLAELGVLHAAGGDLVTAGAHLADALAGYGVLGDRAGQARVLSELGEVHLRAGRRGQARGDLLQALGYYAVLDDPDGEAATRSRLRRWLREVPVPRAAVAGG</sequence>
<gene>
    <name evidence="8" type="ORF">JOF53_008059</name>
</gene>
<evidence type="ECO:0000256" key="6">
    <source>
        <dbReference type="SAM" id="MobiDB-lite"/>
    </source>
</evidence>
<dbReference type="SMART" id="SM01043">
    <property type="entry name" value="BTAD"/>
    <property type="match status" value="1"/>
</dbReference>
<name>A0ABS5AS21_9PSEU</name>
<dbReference type="PRINTS" id="PR00364">
    <property type="entry name" value="DISEASERSIST"/>
</dbReference>
<evidence type="ECO:0000256" key="4">
    <source>
        <dbReference type="ARBA" id="ARBA00023163"/>
    </source>
</evidence>